<dbReference type="SUPFAM" id="SSF103473">
    <property type="entry name" value="MFS general substrate transporter"/>
    <property type="match status" value="1"/>
</dbReference>
<comment type="caution">
    <text evidence="2">The sequence shown here is derived from an EMBL/GenBank/DDBJ whole genome shotgun (WGS) entry which is preliminary data.</text>
</comment>
<organism evidence="2 3">
    <name type="scientific">Macrolepiota fuliginosa MF-IS2</name>
    <dbReference type="NCBI Taxonomy" id="1400762"/>
    <lineage>
        <taxon>Eukaryota</taxon>
        <taxon>Fungi</taxon>
        <taxon>Dikarya</taxon>
        <taxon>Basidiomycota</taxon>
        <taxon>Agaricomycotina</taxon>
        <taxon>Agaricomycetes</taxon>
        <taxon>Agaricomycetidae</taxon>
        <taxon>Agaricales</taxon>
        <taxon>Agaricineae</taxon>
        <taxon>Agaricaceae</taxon>
        <taxon>Macrolepiota</taxon>
    </lineage>
</organism>
<feature type="transmembrane region" description="Helical" evidence="1">
    <location>
        <begin position="81"/>
        <end position="102"/>
    </location>
</feature>
<feature type="transmembrane region" description="Helical" evidence="1">
    <location>
        <begin position="108"/>
        <end position="136"/>
    </location>
</feature>
<dbReference type="InterPro" id="IPR050327">
    <property type="entry name" value="Proton-linked_MCT"/>
</dbReference>
<keyword evidence="3" id="KW-1185">Reference proteome</keyword>
<name>A0A9P6BVI5_9AGAR</name>
<reference evidence="2" key="1">
    <citation type="submission" date="2020-11" db="EMBL/GenBank/DDBJ databases">
        <authorList>
            <consortium name="DOE Joint Genome Institute"/>
            <person name="Ahrendt S."/>
            <person name="Riley R."/>
            <person name="Andreopoulos W."/>
            <person name="Labutti K."/>
            <person name="Pangilinan J."/>
            <person name="Ruiz-Duenas F.J."/>
            <person name="Barrasa J.M."/>
            <person name="Sanchez-Garcia M."/>
            <person name="Camarero S."/>
            <person name="Miyauchi S."/>
            <person name="Serrano A."/>
            <person name="Linde D."/>
            <person name="Babiker R."/>
            <person name="Drula E."/>
            <person name="Ayuso-Fernandez I."/>
            <person name="Pacheco R."/>
            <person name="Padilla G."/>
            <person name="Ferreira P."/>
            <person name="Barriuso J."/>
            <person name="Kellner H."/>
            <person name="Castanera R."/>
            <person name="Alfaro M."/>
            <person name="Ramirez L."/>
            <person name="Pisabarro A.G."/>
            <person name="Kuo A."/>
            <person name="Tritt A."/>
            <person name="Lipzen A."/>
            <person name="He G."/>
            <person name="Yan M."/>
            <person name="Ng V."/>
            <person name="Cullen D."/>
            <person name="Martin F."/>
            <person name="Rosso M.-N."/>
            <person name="Henrissat B."/>
            <person name="Hibbett D."/>
            <person name="Martinez A.T."/>
            <person name="Grigoriev I.V."/>
        </authorList>
    </citation>
    <scope>NUCLEOTIDE SEQUENCE</scope>
    <source>
        <strain evidence="2">MF-IS2</strain>
    </source>
</reference>
<dbReference type="InterPro" id="IPR036259">
    <property type="entry name" value="MFS_trans_sf"/>
</dbReference>
<dbReference type="PANTHER" id="PTHR11360:SF319">
    <property type="entry name" value="MAJOR FACILITATOR SUPERFAMILY (MFS) PROFILE DOMAIN-CONTAINING PROTEIN"/>
    <property type="match status" value="1"/>
</dbReference>
<dbReference type="PANTHER" id="PTHR11360">
    <property type="entry name" value="MONOCARBOXYLATE TRANSPORTER"/>
    <property type="match status" value="1"/>
</dbReference>
<keyword evidence="1" id="KW-1133">Transmembrane helix</keyword>
<accession>A0A9P6BVI5</accession>
<feature type="non-terminal residue" evidence="2">
    <location>
        <position position="1"/>
    </location>
</feature>
<dbReference type="Proteomes" id="UP000807342">
    <property type="component" value="Unassembled WGS sequence"/>
</dbReference>
<feature type="transmembrane region" description="Helical" evidence="1">
    <location>
        <begin position="143"/>
        <end position="164"/>
    </location>
</feature>
<evidence type="ECO:0008006" key="4">
    <source>
        <dbReference type="Google" id="ProtNLM"/>
    </source>
</evidence>
<evidence type="ECO:0000313" key="2">
    <source>
        <dbReference type="EMBL" id="KAF9441846.1"/>
    </source>
</evidence>
<evidence type="ECO:0000313" key="3">
    <source>
        <dbReference type="Proteomes" id="UP000807342"/>
    </source>
</evidence>
<feature type="transmembrane region" description="Helical" evidence="1">
    <location>
        <begin position="21"/>
        <end position="44"/>
    </location>
</feature>
<sequence length="216" mass="23301">PPPATAPDLWKSVKKFSKDGPFVFASLGLMVFPIGFYFPLYFIQLDAVKHTLDANFAFYSLVIVNGSSLIGRLSPGFLVKYVSVVNLIVVWTGICGILIIALTGVTNVAGFVVFGVIYGFSFGAFIALMAPLIAVLSDNIEELGLRMGIAFALCGETHIILVSIGPPVQGALLGANFVWWKPAVFSGMFALVGTTMFGIMVYLLHRRQRKSLSSQA</sequence>
<keyword evidence="1" id="KW-0472">Membrane</keyword>
<proteinExistence type="predicted"/>
<evidence type="ECO:0000256" key="1">
    <source>
        <dbReference type="SAM" id="Phobius"/>
    </source>
</evidence>
<dbReference type="OrthoDB" id="6499973at2759"/>
<keyword evidence="1" id="KW-0812">Transmembrane</keyword>
<dbReference type="AlphaFoldDB" id="A0A9P6BVI5"/>
<protein>
    <recommendedName>
        <fullName evidence="4">Major facilitator superfamily (MFS) profile domain-containing protein</fullName>
    </recommendedName>
</protein>
<dbReference type="EMBL" id="MU151767">
    <property type="protein sequence ID" value="KAF9441846.1"/>
    <property type="molecule type" value="Genomic_DNA"/>
</dbReference>
<gene>
    <name evidence="2" type="ORF">P691DRAFT_682734</name>
</gene>
<feature type="transmembrane region" description="Helical" evidence="1">
    <location>
        <begin position="184"/>
        <end position="204"/>
    </location>
</feature>